<dbReference type="Pfam" id="PF04290">
    <property type="entry name" value="DctQ"/>
    <property type="match status" value="1"/>
</dbReference>
<dbReference type="EMBL" id="FLUQ01000002">
    <property type="protein sequence ID" value="SBW06099.1"/>
    <property type="molecule type" value="Genomic_DNA"/>
</dbReference>
<feature type="transmembrane region" description="Helical" evidence="9">
    <location>
        <begin position="125"/>
        <end position="147"/>
    </location>
</feature>
<evidence type="ECO:0000256" key="7">
    <source>
        <dbReference type="ARBA" id="ARBA00023136"/>
    </source>
</evidence>
<keyword evidence="7 9" id="KW-0472">Membrane</keyword>
<evidence type="ECO:0000313" key="11">
    <source>
        <dbReference type="EMBL" id="SBW06099.1"/>
    </source>
</evidence>
<evidence type="ECO:0000256" key="4">
    <source>
        <dbReference type="ARBA" id="ARBA00022519"/>
    </source>
</evidence>
<keyword evidence="3" id="KW-1003">Cell membrane</keyword>
<gene>
    <name evidence="11" type="ORF">KL86DPRO_20603</name>
</gene>
<evidence type="ECO:0000256" key="8">
    <source>
        <dbReference type="ARBA" id="ARBA00038436"/>
    </source>
</evidence>
<feature type="domain" description="Tripartite ATP-independent periplasmic transporters DctQ component" evidence="10">
    <location>
        <begin position="23"/>
        <end position="148"/>
    </location>
</feature>
<keyword evidence="2" id="KW-0813">Transport</keyword>
<protein>
    <submittedName>
        <fullName evidence="11">Putative sialic acid trap transporter permease protein siat</fullName>
    </submittedName>
</protein>
<evidence type="ECO:0000256" key="2">
    <source>
        <dbReference type="ARBA" id="ARBA00022448"/>
    </source>
</evidence>
<evidence type="ECO:0000256" key="9">
    <source>
        <dbReference type="SAM" id="Phobius"/>
    </source>
</evidence>
<accession>A0A212K323</accession>
<dbReference type="AlphaFoldDB" id="A0A212K323"/>
<proteinExistence type="inferred from homology"/>
<reference evidence="11" key="1">
    <citation type="submission" date="2016-04" db="EMBL/GenBank/DDBJ databases">
        <authorList>
            <person name="Evans L.H."/>
            <person name="Alamgir A."/>
            <person name="Owens N."/>
            <person name="Weber N.D."/>
            <person name="Virtaneva K."/>
            <person name="Barbian K."/>
            <person name="Babar A."/>
            <person name="Rosenke K."/>
        </authorList>
    </citation>
    <scope>NUCLEOTIDE SEQUENCE</scope>
    <source>
        <strain evidence="11">86</strain>
    </source>
</reference>
<comment type="similarity">
    <text evidence="8">Belongs to the TRAP transporter small permease family.</text>
</comment>
<dbReference type="GO" id="GO:0005886">
    <property type="term" value="C:plasma membrane"/>
    <property type="evidence" value="ECO:0007669"/>
    <property type="project" value="UniProtKB-SubCell"/>
</dbReference>
<keyword evidence="4" id="KW-0997">Cell inner membrane</keyword>
<keyword evidence="6 9" id="KW-1133">Transmembrane helix</keyword>
<dbReference type="GO" id="GO:0015740">
    <property type="term" value="P:C4-dicarboxylate transport"/>
    <property type="evidence" value="ECO:0007669"/>
    <property type="project" value="TreeGrafter"/>
</dbReference>
<dbReference type="InterPro" id="IPR055348">
    <property type="entry name" value="DctQ"/>
</dbReference>
<feature type="transmembrane region" description="Helical" evidence="9">
    <location>
        <begin position="48"/>
        <end position="65"/>
    </location>
</feature>
<evidence type="ECO:0000256" key="5">
    <source>
        <dbReference type="ARBA" id="ARBA00022692"/>
    </source>
</evidence>
<evidence type="ECO:0000256" key="1">
    <source>
        <dbReference type="ARBA" id="ARBA00004429"/>
    </source>
</evidence>
<dbReference type="PANTHER" id="PTHR35011">
    <property type="entry name" value="2,3-DIKETO-L-GULONATE TRAP TRANSPORTER SMALL PERMEASE PROTEIN YIAM"/>
    <property type="match status" value="1"/>
</dbReference>
<evidence type="ECO:0000256" key="3">
    <source>
        <dbReference type="ARBA" id="ARBA00022475"/>
    </source>
</evidence>
<feature type="transmembrane region" description="Helical" evidence="9">
    <location>
        <begin position="85"/>
        <end position="104"/>
    </location>
</feature>
<organism evidence="11">
    <name type="scientific">uncultured delta proteobacterium</name>
    <dbReference type="NCBI Taxonomy" id="34034"/>
    <lineage>
        <taxon>Bacteria</taxon>
        <taxon>Deltaproteobacteria</taxon>
        <taxon>environmental samples</taxon>
    </lineage>
</organism>
<sequence>MSKAWKLLNVFEESVMVIGMGIMVMFNFLNIICRYLMPQTPFSYTEELIVLVFVWVSMFGISYGYRRGSHTCLTIFSDMVHGKGQYVVIVFATVASALLMLLLAKTGYGMVQNQIRFNQILPGMQIPVAIMGTAVPLGAAVTLVSILRSGFLEMLALRELIKLQSHDAAAKRGEGSA</sequence>
<dbReference type="PANTHER" id="PTHR35011:SF2">
    <property type="entry name" value="2,3-DIKETO-L-GULONATE TRAP TRANSPORTER SMALL PERMEASE PROTEIN YIAM"/>
    <property type="match status" value="1"/>
</dbReference>
<evidence type="ECO:0000259" key="10">
    <source>
        <dbReference type="Pfam" id="PF04290"/>
    </source>
</evidence>
<keyword evidence="5 9" id="KW-0812">Transmembrane</keyword>
<evidence type="ECO:0000256" key="6">
    <source>
        <dbReference type="ARBA" id="ARBA00022989"/>
    </source>
</evidence>
<feature type="transmembrane region" description="Helical" evidence="9">
    <location>
        <begin position="15"/>
        <end position="36"/>
    </location>
</feature>
<dbReference type="InterPro" id="IPR007387">
    <property type="entry name" value="TRAP_DctQ"/>
</dbReference>
<dbReference type="GO" id="GO:0022857">
    <property type="term" value="F:transmembrane transporter activity"/>
    <property type="evidence" value="ECO:0007669"/>
    <property type="project" value="TreeGrafter"/>
</dbReference>
<name>A0A212K323_9DELT</name>
<comment type="subcellular location">
    <subcellularLocation>
        <location evidence="1">Cell inner membrane</location>
        <topology evidence="1">Multi-pass membrane protein</topology>
    </subcellularLocation>
</comment>